<name>A0A0R2D019_9LACO</name>
<dbReference type="Gene3D" id="1.10.357.10">
    <property type="entry name" value="Tetracycline Repressor, domain 2"/>
    <property type="match status" value="1"/>
</dbReference>
<gene>
    <name evidence="4" type="ORF">FC24_GL001619</name>
</gene>
<dbReference type="PROSITE" id="PS50977">
    <property type="entry name" value="HTH_TETR_2"/>
    <property type="match status" value="1"/>
</dbReference>
<keyword evidence="1 2" id="KW-0238">DNA-binding</keyword>
<reference evidence="4 5" key="1">
    <citation type="journal article" date="2015" name="Genome Announc.">
        <title>Expanding the biotechnology potential of lactobacilli through comparative genomics of 213 strains and associated genera.</title>
        <authorList>
            <person name="Sun Z."/>
            <person name="Harris H.M."/>
            <person name="McCann A."/>
            <person name="Guo C."/>
            <person name="Argimon S."/>
            <person name="Zhang W."/>
            <person name="Yang X."/>
            <person name="Jeffery I.B."/>
            <person name="Cooney J.C."/>
            <person name="Kagawa T.F."/>
            <person name="Liu W."/>
            <person name="Song Y."/>
            <person name="Salvetti E."/>
            <person name="Wrobel A."/>
            <person name="Rasinkangas P."/>
            <person name="Parkhill J."/>
            <person name="Rea M.C."/>
            <person name="O'Sullivan O."/>
            <person name="Ritari J."/>
            <person name="Douillard F.P."/>
            <person name="Paul Ross R."/>
            <person name="Yang R."/>
            <person name="Briner A.E."/>
            <person name="Felis G.E."/>
            <person name="de Vos W.M."/>
            <person name="Barrangou R."/>
            <person name="Klaenhammer T.R."/>
            <person name="Caufield P.W."/>
            <person name="Cui Y."/>
            <person name="Zhang H."/>
            <person name="O'Toole P.W."/>
        </authorList>
    </citation>
    <scope>NUCLEOTIDE SEQUENCE [LARGE SCALE GENOMIC DNA]</scope>
    <source>
        <strain evidence="4 5">DSM 20253</strain>
    </source>
</reference>
<dbReference type="OrthoDB" id="9810250at2"/>
<proteinExistence type="predicted"/>
<dbReference type="PANTHER" id="PTHR43479:SF7">
    <property type="entry name" value="TETR-FAMILY TRANSCRIPTIONAL REGULATOR"/>
    <property type="match status" value="1"/>
</dbReference>
<dbReference type="PROSITE" id="PS01081">
    <property type="entry name" value="HTH_TETR_1"/>
    <property type="match status" value="1"/>
</dbReference>
<organism evidence="4 5">
    <name type="scientific">Loigolactobacillus rennini DSM 20253</name>
    <dbReference type="NCBI Taxonomy" id="1423796"/>
    <lineage>
        <taxon>Bacteria</taxon>
        <taxon>Bacillati</taxon>
        <taxon>Bacillota</taxon>
        <taxon>Bacilli</taxon>
        <taxon>Lactobacillales</taxon>
        <taxon>Lactobacillaceae</taxon>
        <taxon>Loigolactobacillus</taxon>
    </lineage>
</organism>
<dbReference type="InterPro" id="IPR023772">
    <property type="entry name" value="DNA-bd_HTH_TetR-type_CS"/>
</dbReference>
<dbReference type="InterPro" id="IPR001647">
    <property type="entry name" value="HTH_TetR"/>
</dbReference>
<dbReference type="SUPFAM" id="SSF46689">
    <property type="entry name" value="Homeodomain-like"/>
    <property type="match status" value="1"/>
</dbReference>
<dbReference type="Proteomes" id="UP000051638">
    <property type="component" value="Unassembled WGS sequence"/>
</dbReference>
<dbReference type="PRINTS" id="PR00455">
    <property type="entry name" value="HTHTETR"/>
</dbReference>
<dbReference type="PATRIC" id="fig|1423796.3.peg.1647"/>
<comment type="caution">
    <text evidence="4">The sequence shown here is derived from an EMBL/GenBank/DDBJ whole genome shotgun (WGS) entry which is preliminary data.</text>
</comment>
<evidence type="ECO:0000259" key="3">
    <source>
        <dbReference type="PROSITE" id="PS50977"/>
    </source>
</evidence>
<evidence type="ECO:0000313" key="4">
    <source>
        <dbReference type="EMBL" id="KRM97361.1"/>
    </source>
</evidence>
<evidence type="ECO:0000313" key="5">
    <source>
        <dbReference type="Proteomes" id="UP000051638"/>
    </source>
</evidence>
<dbReference type="STRING" id="1423796.FC24_GL001619"/>
<feature type="domain" description="HTH tetR-type" evidence="3">
    <location>
        <begin position="10"/>
        <end position="70"/>
    </location>
</feature>
<protein>
    <submittedName>
        <fullName evidence="4">TetR family transcriptional regulator</fullName>
    </submittedName>
</protein>
<keyword evidence="5" id="KW-1185">Reference proteome</keyword>
<dbReference type="InterPro" id="IPR039532">
    <property type="entry name" value="TetR_C_Firmicutes"/>
</dbReference>
<evidence type="ECO:0000256" key="1">
    <source>
        <dbReference type="ARBA" id="ARBA00023125"/>
    </source>
</evidence>
<dbReference type="EMBL" id="AYYI01000042">
    <property type="protein sequence ID" value="KRM97361.1"/>
    <property type="molecule type" value="Genomic_DNA"/>
</dbReference>
<dbReference type="AlphaFoldDB" id="A0A0R2D019"/>
<dbReference type="GO" id="GO:0003677">
    <property type="term" value="F:DNA binding"/>
    <property type="evidence" value="ECO:0007669"/>
    <property type="project" value="UniProtKB-UniRule"/>
</dbReference>
<feature type="DNA-binding region" description="H-T-H motif" evidence="2">
    <location>
        <begin position="33"/>
        <end position="52"/>
    </location>
</feature>
<dbReference type="Pfam" id="PF14278">
    <property type="entry name" value="TetR_C_8"/>
    <property type="match status" value="1"/>
</dbReference>
<dbReference type="InterPro" id="IPR009057">
    <property type="entry name" value="Homeodomain-like_sf"/>
</dbReference>
<accession>A0A0R2D019</accession>
<dbReference type="RefSeq" id="WP_057874168.1">
    <property type="nucleotide sequence ID" value="NZ_AYYI01000042.1"/>
</dbReference>
<dbReference type="Pfam" id="PF00440">
    <property type="entry name" value="TetR_N"/>
    <property type="match status" value="1"/>
</dbReference>
<dbReference type="PANTHER" id="PTHR43479">
    <property type="entry name" value="ACREF/ENVCD OPERON REPRESSOR-RELATED"/>
    <property type="match status" value="1"/>
</dbReference>
<sequence>MAKKEDLRVLRTKKMIFTAFMNLVEEKGFDAVTIQDIADAAMINRTTFYAHFKDKQDLYDQIFTASIAPFLKIIDTGGFSGANHQIKLKTVTYLLTQVFKTIKENKRFYAMALEGANATRLTNLVRELLAKRYAKIFQHLLITHNQKQIPTDFIISYMTSIFIGTVNWWVHADSDFSPEHMAKLVIQLVANGHLTVLGIEIIDD</sequence>
<dbReference type="InterPro" id="IPR050624">
    <property type="entry name" value="HTH-type_Tx_Regulator"/>
</dbReference>
<evidence type="ECO:0000256" key="2">
    <source>
        <dbReference type="PROSITE-ProRule" id="PRU00335"/>
    </source>
</evidence>